<dbReference type="OrthoDB" id="6198264at2"/>
<organism evidence="2 3">
    <name type="scientific">Croceibacterium xixiisoli</name>
    <dbReference type="NCBI Taxonomy" id="1476466"/>
    <lineage>
        <taxon>Bacteria</taxon>
        <taxon>Pseudomonadati</taxon>
        <taxon>Pseudomonadota</taxon>
        <taxon>Alphaproteobacteria</taxon>
        <taxon>Sphingomonadales</taxon>
        <taxon>Erythrobacteraceae</taxon>
        <taxon>Croceibacterium</taxon>
    </lineage>
</organism>
<keyword evidence="1" id="KW-0732">Signal</keyword>
<evidence type="ECO:0000256" key="1">
    <source>
        <dbReference type="SAM" id="SignalP"/>
    </source>
</evidence>
<sequence>MHRIASLFALLMAAFVTLAPLPAAALTDDGGTGVYVIVETTYYPGGGRSPYVTTEYVSVEYADAHFGLPQPTTAVSAQRFVIPRPERQARQPVATYGPFRVLDDGTAALAGITDERSPAAFAAMMRDYPALTMLEFHDCPGTYDDRANLRLGRMIRDAGLDVHVPATGSVRSGAVELVLAGRTLTIDDGARFAVHAWLDDLGREAGDYAPDSEEHRKYLAYYSEVGMGEEEAKAFYAMTNSVSFNSALWLGGAEMRGWVRKAQDAAAPAMAVPAPSDLALAAFDTSIPAELAAYADDFSVAQAPLDANIHPVASPVTAAPQIAYLDLDLLLN</sequence>
<protein>
    <submittedName>
        <fullName evidence="2">Alpha/beta hydrolase</fullName>
    </submittedName>
</protein>
<evidence type="ECO:0000313" key="3">
    <source>
        <dbReference type="Proteomes" id="UP000469430"/>
    </source>
</evidence>
<name>A0A6I4TT96_9SPHN</name>
<feature type="signal peptide" evidence="1">
    <location>
        <begin position="1"/>
        <end position="25"/>
    </location>
</feature>
<dbReference type="AlphaFoldDB" id="A0A6I4TT96"/>
<comment type="caution">
    <text evidence="2">The sequence shown here is derived from an EMBL/GenBank/DDBJ whole genome shotgun (WGS) entry which is preliminary data.</text>
</comment>
<reference evidence="2 3" key="1">
    <citation type="submission" date="2019-12" db="EMBL/GenBank/DDBJ databases">
        <title>Genomic-based taxomic classification of the family Erythrobacteraceae.</title>
        <authorList>
            <person name="Xu L."/>
        </authorList>
    </citation>
    <scope>NUCLEOTIDE SEQUENCE [LARGE SCALE GENOMIC DNA]</scope>
    <source>
        <strain evidence="2 3">S36</strain>
    </source>
</reference>
<evidence type="ECO:0000313" key="2">
    <source>
        <dbReference type="EMBL" id="MXO97838.1"/>
    </source>
</evidence>
<proteinExistence type="predicted"/>
<dbReference type="RefSeq" id="WP_161389526.1">
    <property type="nucleotide sequence ID" value="NZ_JBHSCP010000001.1"/>
</dbReference>
<accession>A0A6I4TT96</accession>
<feature type="chain" id="PRO_5026274583" evidence="1">
    <location>
        <begin position="26"/>
        <end position="332"/>
    </location>
</feature>
<gene>
    <name evidence="2" type="ORF">GRI97_02400</name>
</gene>
<dbReference type="GO" id="GO:0016787">
    <property type="term" value="F:hydrolase activity"/>
    <property type="evidence" value="ECO:0007669"/>
    <property type="project" value="UniProtKB-KW"/>
</dbReference>
<dbReference type="Proteomes" id="UP000469430">
    <property type="component" value="Unassembled WGS sequence"/>
</dbReference>
<keyword evidence="2" id="KW-0378">Hydrolase</keyword>
<dbReference type="EMBL" id="WTYJ01000001">
    <property type="protein sequence ID" value="MXO97838.1"/>
    <property type="molecule type" value="Genomic_DNA"/>
</dbReference>
<keyword evidence="3" id="KW-1185">Reference proteome</keyword>